<dbReference type="Pfam" id="PF00679">
    <property type="entry name" value="EFG_C"/>
    <property type="match status" value="1"/>
</dbReference>
<keyword evidence="2" id="KW-0963">Cytoplasm</keyword>
<reference evidence="12" key="1">
    <citation type="submission" date="2020-05" db="EMBL/GenBank/DDBJ databases">
        <title>Mycena genomes resolve the evolution of fungal bioluminescence.</title>
        <authorList>
            <person name="Tsai I.J."/>
        </authorList>
    </citation>
    <scope>NUCLEOTIDE SEQUENCE</scope>
    <source>
        <strain evidence="12">CCC161011</strain>
    </source>
</reference>
<dbReference type="InterPro" id="IPR004161">
    <property type="entry name" value="EFTu-like_2"/>
</dbReference>
<dbReference type="FunFam" id="3.30.230.10:FF:000006">
    <property type="entry name" value="Translation elongation factor 2"/>
    <property type="match status" value="1"/>
</dbReference>
<evidence type="ECO:0000256" key="4">
    <source>
        <dbReference type="ARBA" id="ARBA00022768"/>
    </source>
</evidence>
<keyword evidence="13" id="KW-1185">Reference proteome</keyword>
<keyword evidence="6" id="KW-0648">Protein biosynthesis</keyword>
<sequence>MGFAVENMRCLMDKPTNIRHLSVIGHYNHGRTTLTDSLMASAGISAPGNEPSDDISIDENARRLRIKSTVNSLHFSLPAEELEEFHQKSNGSDFLINLVDTHSDSWGAPSAALRVMDGAVAVIDITEGVRVQTKNLLRQSLIERIKPVVVLNKLDCALLESKITKEELYQSCSRTIDGANIVISTYCDTALGDVLVSPLKGTVAFASALQGWGFTLRRLALRYSKKFGVDRDKMIERLWGDHFFNPKTKEWATDGIGEEGEPLERSFNVFVLDPIFKVFQTVMGGDLTKEAVDSMLQKLEITLSQTERDLKGKQLLKAIMKKFLPVADALLEMVVFHLPSPVTAQRYRVTTLYEGSMEDESAAGIRDCDHTAPLVLNVTKMVPTSAKGRFYAFGRVFSGTVRCGEEVRIQGPKYEPGKKHDLFIKAIQSIGLMMGNHVEPLEDCPAGNIIGLAGIDQFLLKTGTLTASDTTHNMRALRFSVPQFIQVAVGVENPADLPRLIEGLKILSKADSIVEISMSEAGEHLIAAAGESHLAALVKDLTRDYAGVPLTISGPIIQYRESVSAESSQVALSKSQNKHNRFYAKAMPLGEELTTAIEDGRAIRSRQDLNVRARLLADEYHWDVSDARKIWAFGPDTVGPNLLVDCTKGVYCINETTDSCIRAFHWAMKEGVCAEEPMRGVRINIVDVTCMGDAIHRGGGQLIPTMRRVTYAAVLLAQPVLQEPILFVEIQCPEADLGGAYDCVNTRRGQVFSKELRTGTSIYTLKAYIPVHESFGLGDSLQTATSGRAFMQSEFDHWAVVPGSPLEKGSEAEGIVTKIRTRKGLNPAIPGLHLYLDKL</sequence>
<dbReference type="SUPFAM" id="SSF54211">
    <property type="entry name" value="Ribosomal protein S5 domain 2-like"/>
    <property type="match status" value="1"/>
</dbReference>
<comment type="catalytic activity">
    <reaction evidence="8">
        <text>GTP + H2O = GDP + phosphate + H(+)</text>
        <dbReference type="Rhea" id="RHEA:19669"/>
        <dbReference type="ChEBI" id="CHEBI:15377"/>
        <dbReference type="ChEBI" id="CHEBI:15378"/>
        <dbReference type="ChEBI" id="CHEBI:37565"/>
        <dbReference type="ChEBI" id="CHEBI:43474"/>
        <dbReference type="ChEBI" id="CHEBI:58189"/>
    </reaction>
    <physiologicalReaction direction="left-to-right" evidence="8">
        <dbReference type="Rhea" id="RHEA:19670"/>
    </physiologicalReaction>
</comment>
<comment type="subcellular location">
    <subcellularLocation>
        <location evidence="1">Cytoplasm</location>
    </subcellularLocation>
</comment>
<keyword evidence="4 12" id="KW-0251">Elongation factor</keyword>
<dbReference type="InterPro" id="IPR014721">
    <property type="entry name" value="Ribsml_uS5_D2-typ_fold_subgr"/>
</dbReference>
<evidence type="ECO:0000313" key="13">
    <source>
        <dbReference type="Proteomes" id="UP000620124"/>
    </source>
</evidence>
<protein>
    <submittedName>
        <fullName evidence="12">Elongation factor 2</fullName>
    </submittedName>
</protein>
<dbReference type="InterPro" id="IPR005517">
    <property type="entry name" value="Transl_elong_EFG/EF2_IV"/>
</dbReference>
<proteinExistence type="predicted"/>
<dbReference type="SUPFAM" id="SSF52540">
    <property type="entry name" value="P-loop containing nucleoside triphosphate hydrolases"/>
    <property type="match status" value="1"/>
</dbReference>
<dbReference type="PANTHER" id="PTHR42908:SF10">
    <property type="entry name" value="EUKARYOTIC TRANSLATION ELONGATION FACTOR 2"/>
    <property type="match status" value="1"/>
</dbReference>
<evidence type="ECO:0000256" key="7">
    <source>
        <dbReference type="ARBA" id="ARBA00023134"/>
    </source>
</evidence>
<dbReference type="Gene3D" id="3.90.1430.10">
    <property type="entry name" value="Yeast translation eEF2 (G' domain)"/>
    <property type="match status" value="1"/>
</dbReference>
<dbReference type="Pfam" id="PF00009">
    <property type="entry name" value="GTP_EFTU"/>
    <property type="match status" value="1"/>
</dbReference>
<name>A0A8H6YKG7_9AGAR</name>
<evidence type="ECO:0000256" key="1">
    <source>
        <dbReference type="ARBA" id="ARBA00004496"/>
    </source>
</evidence>
<dbReference type="FunFam" id="3.30.70.240:FF:000003">
    <property type="entry name" value="Translation elongation factor 2"/>
    <property type="match status" value="1"/>
</dbReference>
<feature type="domain" description="Elongation factor EFG" evidence="10">
    <location>
        <begin position="720"/>
        <end position="809"/>
    </location>
</feature>
<dbReference type="GO" id="GO:1990904">
    <property type="term" value="C:ribonucleoprotein complex"/>
    <property type="evidence" value="ECO:0007669"/>
    <property type="project" value="TreeGrafter"/>
</dbReference>
<dbReference type="SMART" id="SM00889">
    <property type="entry name" value="EFG_IV"/>
    <property type="match status" value="1"/>
</dbReference>
<dbReference type="FunFam" id="2.40.30.10:FF:000010">
    <property type="entry name" value="Translation elongation factor 2"/>
    <property type="match status" value="1"/>
</dbReference>
<evidence type="ECO:0000313" key="12">
    <source>
        <dbReference type="EMBL" id="KAF7359929.1"/>
    </source>
</evidence>
<dbReference type="Pfam" id="PF03144">
    <property type="entry name" value="GTP_EFTU_D2"/>
    <property type="match status" value="1"/>
</dbReference>
<accession>A0A8H6YKG7</accession>
<keyword evidence="5" id="KW-0378">Hydrolase</keyword>
<dbReference type="Gene3D" id="2.40.30.10">
    <property type="entry name" value="Translation factors"/>
    <property type="match status" value="1"/>
</dbReference>
<keyword evidence="3" id="KW-0547">Nucleotide-binding</keyword>
<evidence type="ECO:0000256" key="6">
    <source>
        <dbReference type="ARBA" id="ARBA00022917"/>
    </source>
</evidence>
<gene>
    <name evidence="12" type="ORF">MVEN_00719100</name>
</gene>
<dbReference type="GO" id="GO:0005829">
    <property type="term" value="C:cytosol"/>
    <property type="evidence" value="ECO:0007669"/>
    <property type="project" value="TreeGrafter"/>
</dbReference>
<dbReference type="FunFam" id="3.90.1430.10:FF:000003">
    <property type="entry name" value="Elongation factor 2"/>
    <property type="match status" value="1"/>
</dbReference>
<dbReference type="InterPro" id="IPR009000">
    <property type="entry name" value="Transl_B-barrel_sf"/>
</dbReference>
<dbReference type="InterPro" id="IPR000640">
    <property type="entry name" value="EFG_V-like"/>
</dbReference>
<keyword evidence="7" id="KW-0342">GTP-binding</keyword>
<dbReference type="InterPro" id="IPR020568">
    <property type="entry name" value="Ribosomal_Su5_D2-typ_SF"/>
</dbReference>
<dbReference type="GO" id="GO:0043022">
    <property type="term" value="F:ribosome binding"/>
    <property type="evidence" value="ECO:0007669"/>
    <property type="project" value="TreeGrafter"/>
</dbReference>
<organism evidence="12 13">
    <name type="scientific">Mycena venus</name>
    <dbReference type="NCBI Taxonomy" id="2733690"/>
    <lineage>
        <taxon>Eukaryota</taxon>
        <taxon>Fungi</taxon>
        <taxon>Dikarya</taxon>
        <taxon>Basidiomycota</taxon>
        <taxon>Agaricomycotina</taxon>
        <taxon>Agaricomycetes</taxon>
        <taxon>Agaricomycetidae</taxon>
        <taxon>Agaricales</taxon>
        <taxon>Marasmiineae</taxon>
        <taxon>Mycenaceae</taxon>
        <taxon>Mycena</taxon>
    </lineage>
</organism>
<dbReference type="FunFam" id="3.30.70.870:FF:000002">
    <property type="entry name" value="Translation elongation factor 2"/>
    <property type="match status" value="1"/>
</dbReference>
<dbReference type="PANTHER" id="PTHR42908">
    <property type="entry name" value="TRANSLATION ELONGATION FACTOR-RELATED"/>
    <property type="match status" value="1"/>
</dbReference>
<dbReference type="Gene3D" id="3.30.230.10">
    <property type="match status" value="1"/>
</dbReference>
<dbReference type="GO" id="GO:0005525">
    <property type="term" value="F:GTP binding"/>
    <property type="evidence" value="ECO:0007669"/>
    <property type="project" value="UniProtKB-KW"/>
</dbReference>
<evidence type="ECO:0000256" key="2">
    <source>
        <dbReference type="ARBA" id="ARBA00022490"/>
    </source>
</evidence>
<dbReference type="GO" id="GO:0003746">
    <property type="term" value="F:translation elongation factor activity"/>
    <property type="evidence" value="ECO:0007669"/>
    <property type="project" value="UniProtKB-KW"/>
</dbReference>
<evidence type="ECO:0000259" key="11">
    <source>
        <dbReference type="SMART" id="SM00889"/>
    </source>
</evidence>
<dbReference type="Gene3D" id="3.30.70.870">
    <property type="entry name" value="Elongation Factor G (Translational Gtpase), domain 3"/>
    <property type="match status" value="1"/>
</dbReference>
<evidence type="ECO:0000256" key="9">
    <source>
        <dbReference type="SAM" id="Coils"/>
    </source>
</evidence>
<dbReference type="Gene3D" id="3.30.70.240">
    <property type="match status" value="1"/>
</dbReference>
<dbReference type="SUPFAM" id="SSF54980">
    <property type="entry name" value="EF-G C-terminal domain-like"/>
    <property type="match status" value="2"/>
</dbReference>
<dbReference type="OrthoDB" id="364892at2759"/>
<evidence type="ECO:0000256" key="8">
    <source>
        <dbReference type="ARBA" id="ARBA00049117"/>
    </source>
</evidence>
<evidence type="ECO:0000256" key="3">
    <source>
        <dbReference type="ARBA" id="ARBA00022741"/>
    </source>
</evidence>
<keyword evidence="9" id="KW-0175">Coiled coil</keyword>
<feature type="domain" description="Translation elongation factor EFG/EF2" evidence="11">
    <location>
        <begin position="600"/>
        <end position="718"/>
    </location>
</feature>
<dbReference type="InterPro" id="IPR027417">
    <property type="entry name" value="P-loop_NTPase"/>
</dbReference>
<dbReference type="EMBL" id="JACAZI010000005">
    <property type="protein sequence ID" value="KAF7359929.1"/>
    <property type="molecule type" value="Genomic_DNA"/>
</dbReference>
<dbReference type="InterPro" id="IPR000795">
    <property type="entry name" value="T_Tr_GTP-bd_dom"/>
</dbReference>
<dbReference type="AlphaFoldDB" id="A0A8H6YKG7"/>
<dbReference type="InterPro" id="IPR035647">
    <property type="entry name" value="EFG_III/V"/>
</dbReference>
<dbReference type="GO" id="GO:0003924">
    <property type="term" value="F:GTPase activity"/>
    <property type="evidence" value="ECO:0007669"/>
    <property type="project" value="InterPro"/>
</dbReference>
<dbReference type="Proteomes" id="UP000620124">
    <property type="component" value="Unassembled WGS sequence"/>
</dbReference>
<dbReference type="Gene3D" id="3.40.50.300">
    <property type="entry name" value="P-loop containing nucleotide triphosphate hydrolases"/>
    <property type="match status" value="1"/>
</dbReference>
<feature type="coiled-coil region" evidence="9">
    <location>
        <begin position="289"/>
        <end position="316"/>
    </location>
</feature>
<dbReference type="SUPFAM" id="SSF50447">
    <property type="entry name" value="Translation proteins"/>
    <property type="match status" value="1"/>
</dbReference>
<comment type="caution">
    <text evidence="12">The sequence shown here is derived from an EMBL/GenBank/DDBJ whole genome shotgun (WGS) entry which is preliminary data.</text>
</comment>
<evidence type="ECO:0000259" key="10">
    <source>
        <dbReference type="SMART" id="SM00838"/>
    </source>
</evidence>
<evidence type="ECO:0000256" key="5">
    <source>
        <dbReference type="ARBA" id="ARBA00022801"/>
    </source>
</evidence>
<dbReference type="CDD" id="cd01681">
    <property type="entry name" value="aeEF2_snRNP_like_IV"/>
    <property type="match status" value="1"/>
</dbReference>
<dbReference type="Pfam" id="PF03764">
    <property type="entry name" value="EFG_IV"/>
    <property type="match status" value="1"/>
</dbReference>
<dbReference type="CDD" id="cd04096">
    <property type="entry name" value="eEF2_snRNP_like_C"/>
    <property type="match status" value="1"/>
</dbReference>
<dbReference type="SMART" id="SM00838">
    <property type="entry name" value="EFG_C"/>
    <property type="match status" value="1"/>
</dbReference>